<comment type="caution">
    <text evidence="2">The sequence shown here is derived from an EMBL/GenBank/DDBJ whole genome shotgun (WGS) entry which is preliminary data.</text>
</comment>
<reference evidence="2 3" key="1">
    <citation type="submission" date="2017-12" db="EMBL/GenBank/DDBJ databases">
        <title>High-resolution comparative analysis of great ape genomes.</title>
        <authorList>
            <person name="Pollen A."/>
            <person name="Hastie A."/>
            <person name="Hormozdiari F."/>
            <person name="Dougherty M."/>
            <person name="Liu R."/>
            <person name="Chaisson M."/>
            <person name="Hoppe E."/>
            <person name="Hill C."/>
            <person name="Pang A."/>
            <person name="Hillier L."/>
            <person name="Baker C."/>
            <person name="Armstrong J."/>
            <person name="Shendure J."/>
            <person name="Paten B."/>
            <person name="Wilson R."/>
            <person name="Chao H."/>
            <person name="Schneider V."/>
            <person name="Ventura M."/>
            <person name="Kronenberg Z."/>
            <person name="Murali S."/>
            <person name="Gordon D."/>
            <person name="Cantsilieris S."/>
            <person name="Munson K."/>
            <person name="Nelson B."/>
            <person name="Raja A."/>
            <person name="Underwood J."/>
            <person name="Diekhans M."/>
            <person name="Fiddes I."/>
            <person name="Haussler D."/>
            <person name="Eichler E."/>
        </authorList>
    </citation>
    <scope>NUCLEOTIDE SEQUENCE [LARGE SCALE GENOMIC DNA]</scope>
    <source>
        <strain evidence="2">Yerkes chimp pedigree #C0471</strain>
    </source>
</reference>
<dbReference type="AlphaFoldDB" id="A0A2J8Q3I1"/>
<feature type="non-terminal residue" evidence="2">
    <location>
        <position position="1"/>
    </location>
</feature>
<feature type="domain" description="Integrator complex subunit 3 N-terminal" evidence="1">
    <location>
        <begin position="1"/>
        <end position="44"/>
    </location>
</feature>
<gene>
    <name evidence="2" type="ORF">CK820_G0045243</name>
</gene>
<protein>
    <submittedName>
        <fullName evidence="2">INTS3 isoform 9</fullName>
    </submittedName>
</protein>
<accession>A0A2J8Q3I1</accession>
<sequence>SQSLRCDLIRYICGVVHPSNEVLSSDILPRWAIIGWLLTTCTTPSSPV</sequence>
<dbReference type="PANTHER" id="PTHR13587:SF7">
    <property type="entry name" value="INTEGRATOR COMPLEX SUBUNIT 3"/>
    <property type="match status" value="1"/>
</dbReference>
<evidence type="ECO:0000313" key="2">
    <source>
        <dbReference type="EMBL" id="PNI90825.1"/>
    </source>
</evidence>
<dbReference type="InterPro" id="IPR045334">
    <property type="entry name" value="INTS3"/>
</dbReference>
<evidence type="ECO:0000313" key="3">
    <source>
        <dbReference type="Proteomes" id="UP000236370"/>
    </source>
</evidence>
<dbReference type="Proteomes" id="UP000236370">
    <property type="component" value="Unassembled WGS sequence"/>
</dbReference>
<organism evidence="2 3">
    <name type="scientific">Pan troglodytes</name>
    <name type="common">Chimpanzee</name>
    <dbReference type="NCBI Taxonomy" id="9598"/>
    <lineage>
        <taxon>Eukaryota</taxon>
        <taxon>Metazoa</taxon>
        <taxon>Chordata</taxon>
        <taxon>Craniata</taxon>
        <taxon>Vertebrata</taxon>
        <taxon>Euteleostomi</taxon>
        <taxon>Mammalia</taxon>
        <taxon>Eutheria</taxon>
        <taxon>Euarchontoglires</taxon>
        <taxon>Primates</taxon>
        <taxon>Haplorrhini</taxon>
        <taxon>Catarrhini</taxon>
        <taxon>Hominidae</taxon>
        <taxon>Pan</taxon>
    </lineage>
</organism>
<dbReference type="EMBL" id="NBAG03000084">
    <property type="protein sequence ID" value="PNI90825.1"/>
    <property type="molecule type" value="Genomic_DNA"/>
</dbReference>
<evidence type="ECO:0000259" key="1">
    <source>
        <dbReference type="Pfam" id="PF10189"/>
    </source>
</evidence>
<name>A0A2J8Q3I1_PANTR</name>
<dbReference type="InterPro" id="IPR019333">
    <property type="entry name" value="INTS3_N"/>
</dbReference>
<proteinExistence type="predicted"/>
<dbReference type="PANTHER" id="PTHR13587">
    <property type="entry name" value="INTEGRATOR COMPLEX SUBUNIT 3"/>
    <property type="match status" value="1"/>
</dbReference>
<dbReference type="Pfam" id="PF10189">
    <property type="entry name" value="Ints3_N"/>
    <property type="match status" value="1"/>
</dbReference>